<dbReference type="PROSITE" id="PS51755">
    <property type="entry name" value="OMPR_PHOB"/>
    <property type="match status" value="1"/>
</dbReference>
<feature type="domain" description="OmpR/PhoB-type" evidence="2">
    <location>
        <begin position="7"/>
        <end position="106"/>
    </location>
</feature>
<keyword evidence="1" id="KW-0238">DNA-binding</keyword>
<dbReference type="SMART" id="SM00862">
    <property type="entry name" value="Trans_reg_C"/>
    <property type="match status" value="1"/>
</dbReference>
<comment type="caution">
    <text evidence="3">The sequence shown here is derived from an EMBL/GenBank/DDBJ whole genome shotgun (WGS) entry which is preliminary data.</text>
</comment>
<evidence type="ECO:0000259" key="2">
    <source>
        <dbReference type="PROSITE" id="PS51755"/>
    </source>
</evidence>
<sequence>FRRYRTNSKYSLPPGIELDAAEHQANLGDWTVELTPTEFRLLTCLALNSVRLVPYAELAIAAWGKEEISPGELKFYISRLKEKLAYGSDSDFDLLNGRGIGYRFILRNEC</sequence>
<dbReference type="AlphaFoldDB" id="X1J9P4"/>
<gene>
    <name evidence="3" type="ORF">S03H2_49828</name>
</gene>
<dbReference type="GO" id="GO:0003677">
    <property type="term" value="F:DNA binding"/>
    <property type="evidence" value="ECO:0007669"/>
    <property type="project" value="UniProtKB-KW"/>
</dbReference>
<name>X1J9P4_9ZZZZ</name>
<accession>X1J9P4</accession>
<organism evidence="3">
    <name type="scientific">marine sediment metagenome</name>
    <dbReference type="NCBI Taxonomy" id="412755"/>
    <lineage>
        <taxon>unclassified sequences</taxon>
        <taxon>metagenomes</taxon>
        <taxon>ecological metagenomes</taxon>
    </lineage>
</organism>
<protein>
    <recommendedName>
        <fullName evidence="2">OmpR/PhoB-type domain-containing protein</fullName>
    </recommendedName>
</protein>
<dbReference type="GO" id="GO:0006355">
    <property type="term" value="P:regulation of DNA-templated transcription"/>
    <property type="evidence" value="ECO:0007669"/>
    <property type="project" value="InterPro"/>
</dbReference>
<evidence type="ECO:0000256" key="1">
    <source>
        <dbReference type="ARBA" id="ARBA00023125"/>
    </source>
</evidence>
<dbReference type="GO" id="GO:0000160">
    <property type="term" value="P:phosphorelay signal transduction system"/>
    <property type="evidence" value="ECO:0007669"/>
    <property type="project" value="InterPro"/>
</dbReference>
<dbReference type="SUPFAM" id="SSF46894">
    <property type="entry name" value="C-terminal effector domain of the bipartite response regulators"/>
    <property type="match status" value="1"/>
</dbReference>
<dbReference type="CDD" id="cd00383">
    <property type="entry name" value="trans_reg_C"/>
    <property type="match status" value="1"/>
</dbReference>
<reference evidence="3" key="1">
    <citation type="journal article" date="2014" name="Front. Microbiol.">
        <title>High frequency of phylogenetically diverse reductive dehalogenase-homologous genes in deep subseafloor sedimentary metagenomes.</title>
        <authorList>
            <person name="Kawai M."/>
            <person name="Futagami T."/>
            <person name="Toyoda A."/>
            <person name="Takaki Y."/>
            <person name="Nishi S."/>
            <person name="Hori S."/>
            <person name="Arai W."/>
            <person name="Tsubouchi T."/>
            <person name="Morono Y."/>
            <person name="Uchiyama I."/>
            <person name="Ito T."/>
            <person name="Fujiyama A."/>
            <person name="Inagaki F."/>
            <person name="Takami H."/>
        </authorList>
    </citation>
    <scope>NUCLEOTIDE SEQUENCE</scope>
    <source>
        <strain evidence="3">Expedition CK06-06</strain>
    </source>
</reference>
<dbReference type="Gene3D" id="1.10.10.10">
    <property type="entry name" value="Winged helix-like DNA-binding domain superfamily/Winged helix DNA-binding domain"/>
    <property type="match status" value="1"/>
</dbReference>
<feature type="non-terminal residue" evidence="3">
    <location>
        <position position="1"/>
    </location>
</feature>
<dbReference type="InterPro" id="IPR001867">
    <property type="entry name" value="OmpR/PhoB-type_DNA-bd"/>
</dbReference>
<evidence type="ECO:0000313" key="3">
    <source>
        <dbReference type="EMBL" id="GAH75084.1"/>
    </source>
</evidence>
<dbReference type="Pfam" id="PF00486">
    <property type="entry name" value="Trans_reg_C"/>
    <property type="match status" value="1"/>
</dbReference>
<proteinExistence type="predicted"/>
<dbReference type="InterPro" id="IPR036388">
    <property type="entry name" value="WH-like_DNA-bd_sf"/>
</dbReference>
<dbReference type="InterPro" id="IPR016032">
    <property type="entry name" value="Sig_transdc_resp-reg_C-effctor"/>
</dbReference>
<dbReference type="EMBL" id="BARU01031509">
    <property type="protein sequence ID" value="GAH75084.1"/>
    <property type="molecule type" value="Genomic_DNA"/>
</dbReference>